<sequence>MSVVPLNEILSDAFKERYGVPAINVFNDLTLEAVLAAAVEKSSPLIVQTSVKTVKSIGSDVLYTMWTSMTAGIEVPVTLHLDHCPERAVITECLRQGWNSVLFDASKLPVAENMRQTVEVVAEARGYGAQVEGEIESITGVEDGVGSDRAAEQQALDVTLEFLRTTGVDVFAPAIGNAHGSYKQAPELDFQRVSDIVEAYPMPIALHGGSGLSDEQFRDLISRGCAKVNISTALKEKFMKSSLEFLESAAEKQKWDPPSLFRSVREDVIGMTGSLMTLFGSAGRAR</sequence>
<comment type="caution">
    <text evidence="2">The sequence shown here is derived from an EMBL/GenBank/DDBJ whole genome shotgun (WGS) entry which is preliminary data.</text>
</comment>
<comment type="cofactor">
    <cofactor evidence="1">
        <name>Zn(2+)</name>
        <dbReference type="ChEBI" id="CHEBI:29105"/>
    </cofactor>
</comment>
<gene>
    <name evidence="2" type="ORF">ACFO3J_14435</name>
</gene>
<dbReference type="InterPro" id="IPR000771">
    <property type="entry name" value="FBA_II"/>
</dbReference>
<proteinExistence type="predicted"/>
<dbReference type="SUPFAM" id="SSF51569">
    <property type="entry name" value="Aldolase"/>
    <property type="match status" value="1"/>
</dbReference>
<dbReference type="PANTHER" id="PTHR30304:SF0">
    <property type="entry name" value="D-TAGATOSE-1,6-BISPHOSPHATE ALDOLASE SUBUNIT GATY-RELATED"/>
    <property type="match status" value="1"/>
</dbReference>
<reference evidence="3" key="1">
    <citation type="journal article" date="2019" name="Int. J. Syst. Evol. Microbiol.">
        <title>The Global Catalogue of Microorganisms (GCM) 10K type strain sequencing project: providing services to taxonomists for standard genome sequencing and annotation.</title>
        <authorList>
            <consortium name="The Broad Institute Genomics Platform"/>
            <consortium name="The Broad Institute Genome Sequencing Center for Infectious Disease"/>
            <person name="Wu L."/>
            <person name="Ma J."/>
        </authorList>
    </citation>
    <scope>NUCLEOTIDE SEQUENCE [LARGE SCALE GENOMIC DNA]</scope>
    <source>
        <strain evidence="3">CGMCC 4.7237</strain>
    </source>
</reference>
<dbReference type="PANTHER" id="PTHR30304">
    <property type="entry name" value="D-TAGATOSE-1,6-BISPHOSPHATE ALDOLASE"/>
    <property type="match status" value="1"/>
</dbReference>
<dbReference type="Proteomes" id="UP001595765">
    <property type="component" value="Unassembled WGS sequence"/>
</dbReference>
<accession>A0ABV8HKZ3</accession>
<dbReference type="NCBIfam" id="TIGR00167">
    <property type="entry name" value="cbbA"/>
    <property type="match status" value="1"/>
</dbReference>
<dbReference type="InterPro" id="IPR013785">
    <property type="entry name" value="Aldolase_TIM"/>
</dbReference>
<keyword evidence="3" id="KW-1185">Reference proteome</keyword>
<dbReference type="RefSeq" id="WP_386429782.1">
    <property type="nucleotide sequence ID" value="NZ_JBHSBB010000010.1"/>
</dbReference>
<evidence type="ECO:0000256" key="1">
    <source>
        <dbReference type="ARBA" id="ARBA00001947"/>
    </source>
</evidence>
<dbReference type="InterPro" id="IPR050246">
    <property type="entry name" value="Class_II_FBP_aldolase"/>
</dbReference>
<dbReference type="Pfam" id="PF01116">
    <property type="entry name" value="F_bP_aldolase"/>
    <property type="match status" value="1"/>
</dbReference>
<evidence type="ECO:0000313" key="2">
    <source>
        <dbReference type="EMBL" id="MFC4032678.1"/>
    </source>
</evidence>
<dbReference type="PIRSF" id="PIRSF001359">
    <property type="entry name" value="F_bP_aldolase_II"/>
    <property type="match status" value="1"/>
</dbReference>
<dbReference type="Gene3D" id="3.20.20.70">
    <property type="entry name" value="Aldolase class I"/>
    <property type="match status" value="1"/>
</dbReference>
<evidence type="ECO:0000313" key="3">
    <source>
        <dbReference type="Proteomes" id="UP001595765"/>
    </source>
</evidence>
<protein>
    <submittedName>
        <fullName evidence="2">Ketose-bisphosphate aldolase</fullName>
    </submittedName>
</protein>
<name>A0ABV8HKZ3_9ACTN</name>
<dbReference type="EMBL" id="JBHSBB010000010">
    <property type="protein sequence ID" value="MFC4032678.1"/>
    <property type="molecule type" value="Genomic_DNA"/>
</dbReference>
<organism evidence="2 3">
    <name type="scientific">Streptomyces polygonati</name>
    <dbReference type="NCBI Taxonomy" id="1617087"/>
    <lineage>
        <taxon>Bacteria</taxon>
        <taxon>Bacillati</taxon>
        <taxon>Actinomycetota</taxon>
        <taxon>Actinomycetes</taxon>
        <taxon>Kitasatosporales</taxon>
        <taxon>Streptomycetaceae</taxon>
        <taxon>Streptomyces</taxon>
    </lineage>
</organism>